<organism evidence="2 3">
    <name type="scientific">Pleurodeles waltl</name>
    <name type="common">Iberian ribbed newt</name>
    <dbReference type="NCBI Taxonomy" id="8319"/>
    <lineage>
        <taxon>Eukaryota</taxon>
        <taxon>Metazoa</taxon>
        <taxon>Chordata</taxon>
        <taxon>Craniata</taxon>
        <taxon>Vertebrata</taxon>
        <taxon>Euteleostomi</taxon>
        <taxon>Amphibia</taxon>
        <taxon>Batrachia</taxon>
        <taxon>Caudata</taxon>
        <taxon>Salamandroidea</taxon>
        <taxon>Salamandridae</taxon>
        <taxon>Pleurodelinae</taxon>
        <taxon>Pleurodeles</taxon>
    </lineage>
</organism>
<feature type="region of interest" description="Disordered" evidence="1">
    <location>
        <begin position="22"/>
        <end position="69"/>
    </location>
</feature>
<evidence type="ECO:0000313" key="2">
    <source>
        <dbReference type="EMBL" id="KAJ1210044.1"/>
    </source>
</evidence>
<protein>
    <submittedName>
        <fullName evidence="2">Uncharacterized protein</fullName>
    </submittedName>
</protein>
<name>A0AAV7WAD1_PLEWA</name>
<proteinExistence type="predicted"/>
<reference evidence="2" key="1">
    <citation type="journal article" date="2022" name="bioRxiv">
        <title>Sequencing and chromosome-scale assembly of the giantPleurodeles waltlgenome.</title>
        <authorList>
            <person name="Brown T."/>
            <person name="Elewa A."/>
            <person name="Iarovenko S."/>
            <person name="Subramanian E."/>
            <person name="Araus A.J."/>
            <person name="Petzold A."/>
            <person name="Susuki M."/>
            <person name="Suzuki K.-i.T."/>
            <person name="Hayashi T."/>
            <person name="Toyoda A."/>
            <person name="Oliveira C."/>
            <person name="Osipova E."/>
            <person name="Leigh N.D."/>
            <person name="Simon A."/>
            <person name="Yun M.H."/>
        </authorList>
    </citation>
    <scope>NUCLEOTIDE SEQUENCE</scope>
    <source>
        <strain evidence="2">20211129_DDA</strain>
        <tissue evidence="2">Liver</tissue>
    </source>
</reference>
<gene>
    <name evidence="2" type="ORF">NDU88_005412</name>
</gene>
<comment type="caution">
    <text evidence="2">The sequence shown here is derived from an EMBL/GenBank/DDBJ whole genome shotgun (WGS) entry which is preliminary data.</text>
</comment>
<dbReference type="AlphaFoldDB" id="A0AAV7WAD1"/>
<keyword evidence="3" id="KW-1185">Reference proteome</keyword>
<evidence type="ECO:0000256" key="1">
    <source>
        <dbReference type="SAM" id="MobiDB-lite"/>
    </source>
</evidence>
<sequence>MSPRGGHPCRQINECCVRPAAAAGAAPARRGRLCSRSRGMEGGSREEDRGGFGPLPGKPGIVAREGGAP</sequence>
<accession>A0AAV7WAD1</accession>
<dbReference type="EMBL" id="JANPWB010000002">
    <property type="protein sequence ID" value="KAJ1210044.1"/>
    <property type="molecule type" value="Genomic_DNA"/>
</dbReference>
<evidence type="ECO:0000313" key="3">
    <source>
        <dbReference type="Proteomes" id="UP001066276"/>
    </source>
</evidence>
<dbReference type="Proteomes" id="UP001066276">
    <property type="component" value="Chromosome 1_2"/>
</dbReference>